<evidence type="ECO:0000256" key="4">
    <source>
        <dbReference type="ARBA" id="ARBA00022898"/>
    </source>
</evidence>
<dbReference type="GO" id="GO:0016829">
    <property type="term" value="F:lyase activity"/>
    <property type="evidence" value="ECO:0007669"/>
    <property type="project" value="UniProtKB-KW"/>
</dbReference>
<feature type="domain" description="Aromatic amino acid beta-eliminating lyase/threonine aldolase" evidence="5">
    <location>
        <begin position="4"/>
        <end position="295"/>
    </location>
</feature>
<dbReference type="AlphaFoldDB" id="A0A1Y5RLV5"/>
<evidence type="ECO:0000259" key="5">
    <source>
        <dbReference type="Pfam" id="PF01212"/>
    </source>
</evidence>
<evidence type="ECO:0000256" key="2">
    <source>
        <dbReference type="ARBA" id="ARBA00006966"/>
    </source>
</evidence>
<evidence type="ECO:0000256" key="3">
    <source>
        <dbReference type="ARBA" id="ARBA00011881"/>
    </source>
</evidence>
<dbReference type="Pfam" id="PF01212">
    <property type="entry name" value="Beta_elim_lyase"/>
    <property type="match status" value="1"/>
</dbReference>
<evidence type="ECO:0000256" key="1">
    <source>
        <dbReference type="ARBA" id="ARBA00001933"/>
    </source>
</evidence>
<dbReference type="Gene3D" id="3.90.1150.10">
    <property type="entry name" value="Aspartate Aminotransferase, domain 1"/>
    <property type="match status" value="1"/>
</dbReference>
<comment type="subunit">
    <text evidence="3">Homotetramer.</text>
</comment>
<sequence>MIWLTSDNASAVHPVIWEALSAVNAGYAKGYGGDDACQSATAQIREVFEAPQAEVLFVTTGTAANALALATLVQPWQSVLCHPTAHIQMDECGAPEFYTSGAKLALVAGADGRIEAAALEALLCAQEHSVHMVQAGALSLTNVTEVGTVYSAAQTAQLCAIAKSHGLPVHLDGARLANALAATGAAPADLTHRAGVDVLSLGGTKNGLMNVEAVVLFDPSAHWQAQVRRKRAGQLASKGRYLGAQFDAAFTEARWLEWARHANAMAARLDAGLRAREIAPAFAVEANIVFVDVDAAQVTRLEAAGVQAYGEPKGAGQRLRFVTSWSTTASEIDAVLAAL</sequence>
<dbReference type="InterPro" id="IPR015422">
    <property type="entry name" value="PyrdxlP-dep_Trfase_small"/>
</dbReference>
<protein>
    <submittedName>
        <fullName evidence="6">Low specificity L-threonine aldolase</fullName>
        <ecNumber evidence="6">4.1.2.48</ecNumber>
    </submittedName>
</protein>
<dbReference type="Proteomes" id="UP000193862">
    <property type="component" value="Unassembled WGS sequence"/>
</dbReference>
<dbReference type="SUPFAM" id="SSF53383">
    <property type="entry name" value="PLP-dependent transferases"/>
    <property type="match status" value="1"/>
</dbReference>
<keyword evidence="6" id="KW-0456">Lyase</keyword>
<gene>
    <name evidence="6" type="primary">ltaE</name>
    <name evidence="6" type="ORF">AQS8620_00525</name>
</gene>
<accession>A0A1Y5RLV5</accession>
<reference evidence="6 7" key="1">
    <citation type="submission" date="2017-03" db="EMBL/GenBank/DDBJ databases">
        <authorList>
            <person name="Afonso C.L."/>
            <person name="Miller P.J."/>
            <person name="Scott M.A."/>
            <person name="Spackman E."/>
            <person name="Goraichik I."/>
            <person name="Dimitrov K.M."/>
            <person name="Suarez D.L."/>
            <person name="Swayne D.E."/>
        </authorList>
    </citation>
    <scope>NUCLEOTIDE SEQUENCE [LARGE SCALE GENOMIC DNA]</scope>
    <source>
        <strain evidence="6 7">CECT 8620</strain>
    </source>
</reference>
<keyword evidence="7" id="KW-1185">Reference proteome</keyword>
<organism evidence="6 7">
    <name type="scientific">Aquimixticola soesokkakensis</name>
    <dbReference type="NCBI Taxonomy" id="1519096"/>
    <lineage>
        <taxon>Bacteria</taxon>
        <taxon>Pseudomonadati</taxon>
        <taxon>Pseudomonadota</taxon>
        <taxon>Alphaproteobacteria</taxon>
        <taxon>Rhodobacterales</taxon>
        <taxon>Paracoccaceae</taxon>
        <taxon>Aquimixticola</taxon>
    </lineage>
</organism>
<name>A0A1Y5RLV5_9RHOB</name>
<dbReference type="RefSeq" id="WP_085835237.1">
    <property type="nucleotide sequence ID" value="NZ_FWFS01000001.1"/>
</dbReference>
<keyword evidence="4" id="KW-0663">Pyridoxal phosphate</keyword>
<dbReference type="GO" id="GO:0006520">
    <property type="term" value="P:amino acid metabolic process"/>
    <property type="evidence" value="ECO:0007669"/>
    <property type="project" value="InterPro"/>
</dbReference>
<proteinExistence type="inferred from homology"/>
<comment type="cofactor">
    <cofactor evidence="1">
        <name>pyridoxal 5'-phosphate</name>
        <dbReference type="ChEBI" id="CHEBI:597326"/>
    </cofactor>
</comment>
<evidence type="ECO:0000313" key="6">
    <source>
        <dbReference type="EMBL" id="SLN20488.1"/>
    </source>
</evidence>
<dbReference type="InterPro" id="IPR015421">
    <property type="entry name" value="PyrdxlP-dep_Trfase_major"/>
</dbReference>
<dbReference type="EC" id="4.1.2.48" evidence="6"/>
<comment type="similarity">
    <text evidence="2">Belongs to the threonine aldolase family.</text>
</comment>
<dbReference type="InterPro" id="IPR001597">
    <property type="entry name" value="ArAA_b-elim_lyase/Thr_aldolase"/>
</dbReference>
<dbReference type="PANTHER" id="PTHR48097">
    <property type="entry name" value="L-THREONINE ALDOLASE-RELATED"/>
    <property type="match status" value="1"/>
</dbReference>
<evidence type="ECO:0000313" key="7">
    <source>
        <dbReference type="Proteomes" id="UP000193862"/>
    </source>
</evidence>
<dbReference type="PANTHER" id="PTHR48097:SF5">
    <property type="entry name" value="LOW SPECIFICITY L-THREONINE ALDOLASE"/>
    <property type="match status" value="1"/>
</dbReference>
<dbReference type="InterPro" id="IPR015424">
    <property type="entry name" value="PyrdxlP-dep_Trfase"/>
</dbReference>
<dbReference type="Gene3D" id="3.40.640.10">
    <property type="entry name" value="Type I PLP-dependent aspartate aminotransferase-like (Major domain)"/>
    <property type="match status" value="1"/>
</dbReference>
<dbReference type="EMBL" id="FWFS01000001">
    <property type="protein sequence ID" value="SLN20488.1"/>
    <property type="molecule type" value="Genomic_DNA"/>
</dbReference>